<evidence type="ECO:0000313" key="1">
    <source>
        <dbReference type="WBParaSite" id="maker-PairedContig_4301-snap-gene-1.25-mRNA-1"/>
    </source>
</evidence>
<dbReference type="AlphaFoldDB" id="A0A1I8ESM5"/>
<protein>
    <submittedName>
        <fullName evidence="1">Uncharacterized protein</fullName>
    </submittedName>
</protein>
<dbReference type="STRING" id="6293.A0A1I8ESM5"/>
<sequence length="73" mass="8611">MTKRRPKNKKPTGLNRFLGNCLLNEREKLRQQYRKRQQAYNTENMVEVDKGLYEIRGGGRCKKNIDRSVTAVI</sequence>
<organism evidence="1">
    <name type="scientific">Wuchereria bancrofti</name>
    <dbReference type="NCBI Taxonomy" id="6293"/>
    <lineage>
        <taxon>Eukaryota</taxon>
        <taxon>Metazoa</taxon>
        <taxon>Ecdysozoa</taxon>
        <taxon>Nematoda</taxon>
        <taxon>Chromadorea</taxon>
        <taxon>Rhabditida</taxon>
        <taxon>Spirurina</taxon>
        <taxon>Spiruromorpha</taxon>
        <taxon>Filarioidea</taxon>
        <taxon>Onchocercidae</taxon>
        <taxon>Wuchereria</taxon>
    </lineage>
</organism>
<name>A0A1I8ESM5_WUCBA</name>
<dbReference type="WBParaSite" id="maker-PairedContig_4301-snap-gene-1.25-mRNA-1">
    <property type="protein sequence ID" value="maker-PairedContig_4301-snap-gene-1.25-mRNA-1"/>
    <property type="gene ID" value="maker-PairedContig_4301-snap-gene-1.25"/>
</dbReference>
<accession>A0A1I8ESM5</accession>
<reference evidence="1" key="1">
    <citation type="submission" date="2016-11" db="UniProtKB">
        <authorList>
            <consortium name="WormBaseParasite"/>
        </authorList>
    </citation>
    <scope>IDENTIFICATION</scope>
    <source>
        <strain evidence="1">pt0022</strain>
    </source>
</reference>
<proteinExistence type="predicted"/>